<accession>A0A2W7INX1</accession>
<comment type="caution">
    <text evidence="7">The sequence shown here is derived from an EMBL/GenBank/DDBJ whole genome shotgun (WGS) entry which is preliminary data.</text>
</comment>
<dbReference type="EMBL" id="QKYU01000007">
    <property type="protein sequence ID" value="PZW47068.1"/>
    <property type="molecule type" value="Genomic_DNA"/>
</dbReference>
<dbReference type="GO" id="GO:0005886">
    <property type="term" value="C:plasma membrane"/>
    <property type="evidence" value="ECO:0007669"/>
    <property type="project" value="InterPro"/>
</dbReference>
<evidence type="ECO:0000256" key="2">
    <source>
        <dbReference type="ARBA" id="ARBA00022692"/>
    </source>
</evidence>
<keyword evidence="1" id="KW-1003">Cell membrane</keyword>
<organism evidence="7 8">
    <name type="scientific">Humitalea rosea</name>
    <dbReference type="NCBI Taxonomy" id="990373"/>
    <lineage>
        <taxon>Bacteria</taxon>
        <taxon>Pseudomonadati</taxon>
        <taxon>Pseudomonadota</taxon>
        <taxon>Alphaproteobacteria</taxon>
        <taxon>Acetobacterales</taxon>
        <taxon>Roseomonadaceae</taxon>
        <taxon>Humitalea</taxon>
    </lineage>
</organism>
<evidence type="ECO:0000256" key="1">
    <source>
        <dbReference type="ARBA" id="ARBA00022475"/>
    </source>
</evidence>
<keyword evidence="3 5" id="KW-1133">Transmembrane helix</keyword>
<dbReference type="Proteomes" id="UP000249688">
    <property type="component" value="Unassembled WGS sequence"/>
</dbReference>
<keyword evidence="4 5" id="KW-0472">Membrane</keyword>
<dbReference type="Pfam" id="PF06305">
    <property type="entry name" value="LapA_dom"/>
    <property type="match status" value="1"/>
</dbReference>
<name>A0A2W7INX1_9PROT</name>
<evidence type="ECO:0000313" key="8">
    <source>
        <dbReference type="Proteomes" id="UP000249688"/>
    </source>
</evidence>
<evidence type="ECO:0000313" key="7">
    <source>
        <dbReference type="EMBL" id="PZW47068.1"/>
    </source>
</evidence>
<proteinExistence type="predicted"/>
<evidence type="ECO:0000256" key="5">
    <source>
        <dbReference type="SAM" id="Phobius"/>
    </source>
</evidence>
<protein>
    <submittedName>
        <fullName evidence="7">Uncharacterized protein DUF1049</fullName>
    </submittedName>
</protein>
<feature type="transmembrane region" description="Helical" evidence="5">
    <location>
        <begin position="38"/>
        <end position="61"/>
    </location>
</feature>
<sequence>MLRLVALLPLLAIILIFALSNGQIVQVRLWPFDLAWEASLSVVVLIAAAISFLLGALVAWGSALPARRRARHLERAGRVLESELDVLKAEAAAQRDAAA</sequence>
<evidence type="ECO:0000259" key="6">
    <source>
        <dbReference type="Pfam" id="PF06305"/>
    </source>
</evidence>
<reference evidence="7 8" key="1">
    <citation type="submission" date="2018-06" db="EMBL/GenBank/DDBJ databases">
        <title>Genomic Encyclopedia of Archaeal and Bacterial Type Strains, Phase II (KMG-II): from individual species to whole genera.</title>
        <authorList>
            <person name="Goeker M."/>
        </authorList>
    </citation>
    <scope>NUCLEOTIDE SEQUENCE [LARGE SCALE GENOMIC DNA]</scope>
    <source>
        <strain evidence="7 8">DSM 24525</strain>
    </source>
</reference>
<feature type="domain" description="Lipopolysaccharide assembly protein A" evidence="6">
    <location>
        <begin position="21"/>
        <end position="85"/>
    </location>
</feature>
<dbReference type="InterPro" id="IPR010445">
    <property type="entry name" value="LapA_dom"/>
</dbReference>
<keyword evidence="8" id="KW-1185">Reference proteome</keyword>
<gene>
    <name evidence="7" type="ORF">C8P66_107106</name>
</gene>
<evidence type="ECO:0000256" key="3">
    <source>
        <dbReference type="ARBA" id="ARBA00022989"/>
    </source>
</evidence>
<dbReference type="AlphaFoldDB" id="A0A2W7INX1"/>
<evidence type="ECO:0000256" key="4">
    <source>
        <dbReference type="ARBA" id="ARBA00023136"/>
    </source>
</evidence>
<keyword evidence="2 5" id="KW-0812">Transmembrane</keyword>